<accession>A0AAN6IYW7</accession>
<dbReference type="Proteomes" id="UP001168146">
    <property type="component" value="Unassembled WGS sequence"/>
</dbReference>
<name>A0AAN6IYW7_9PEZI</name>
<gene>
    <name evidence="1" type="ORF">LTR82_018110</name>
</gene>
<protein>
    <submittedName>
        <fullName evidence="1">Uncharacterized protein</fullName>
    </submittedName>
</protein>
<organism evidence="1 2">
    <name type="scientific">Friedmanniomyces endolithicus</name>
    <dbReference type="NCBI Taxonomy" id="329885"/>
    <lineage>
        <taxon>Eukaryota</taxon>
        <taxon>Fungi</taxon>
        <taxon>Dikarya</taxon>
        <taxon>Ascomycota</taxon>
        <taxon>Pezizomycotina</taxon>
        <taxon>Dothideomycetes</taxon>
        <taxon>Dothideomycetidae</taxon>
        <taxon>Mycosphaerellales</taxon>
        <taxon>Teratosphaeriaceae</taxon>
        <taxon>Friedmanniomyces</taxon>
    </lineage>
</organism>
<evidence type="ECO:0000313" key="2">
    <source>
        <dbReference type="Proteomes" id="UP001168146"/>
    </source>
</evidence>
<comment type="caution">
    <text evidence="1">The sequence shown here is derived from an EMBL/GenBank/DDBJ whole genome shotgun (WGS) entry which is preliminary data.</text>
</comment>
<sequence length="232" mass="25806">MQKLDCYCTVELASHCIQAASDGYRWEVRSDCAYWLSNRGFNEEYAEAIPGCCFVYRGWISNPYLTIEFKKNDWKPGVAATQLLTAAAISLFDRCDVRAQAEPEGGNMDDLEHYGITFEGSQFVTYVVEPMPALIPTPGVVDGHDIMVQPASLEAPSAGSAAAKPVHAWHGCEKRRLAQGDCIIPRDVERLTNWVNEIHRWGITRHAQSVQRDIKVSLADDEIDISASDDIA</sequence>
<proteinExistence type="predicted"/>
<evidence type="ECO:0000313" key="1">
    <source>
        <dbReference type="EMBL" id="KAK0301813.1"/>
    </source>
</evidence>
<dbReference type="EMBL" id="JASUXU010000257">
    <property type="protein sequence ID" value="KAK0301813.1"/>
    <property type="molecule type" value="Genomic_DNA"/>
</dbReference>
<dbReference type="AlphaFoldDB" id="A0AAN6IYW7"/>
<reference evidence="1" key="1">
    <citation type="submission" date="2021-12" db="EMBL/GenBank/DDBJ databases">
        <title>Black yeast isolated from Biological Soil Crust.</title>
        <authorList>
            <person name="Kurbessoian T."/>
        </authorList>
    </citation>
    <scope>NUCLEOTIDE SEQUENCE</scope>
    <source>
        <strain evidence="1">CCFEE 5208</strain>
    </source>
</reference>